<comment type="similarity">
    <text evidence="2">Belongs to the SUI1 family.</text>
</comment>
<evidence type="ECO:0000256" key="4">
    <source>
        <dbReference type="ARBA" id="ARBA00022679"/>
    </source>
</evidence>
<feature type="transmembrane region" description="Helical" evidence="9">
    <location>
        <begin position="175"/>
        <end position="193"/>
    </location>
</feature>
<evidence type="ECO:0000256" key="2">
    <source>
        <dbReference type="ARBA" id="ARBA00005422"/>
    </source>
</evidence>
<feature type="domain" description="SUI1" evidence="10">
    <location>
        <begin position="573"/>
        <end position="609"/>
    </location>
</feature>
<evidence type="ECO:0000313" key="12">
    <source>
        <dbReference type="Proteomes" id="UP000267027"/>
    </source>
</evidence>
<accession>A0A0R3PSE8</accession>
<organism evidence="13">
    <name type="scientific">Angiostrongylus costaricensis</name>
    <name type="common">Nematode worm</name>
    <dbReference type="NCBI Taxonomy" id="334426"/>
    <lineage>
        <taxon>Eukaryota</taxon>
        <taxon>Metazoa</taxon>
        <taxon>Ecdysozoa</taxon>
        <taxon>Nematoda</taxon>
        <taxon>Chromadorea</taxon>
        <taxon>Rhabditida</taxon>
        <taxon>Rhabditina</taxon>
        <taxon>Rhabditomorpha</taxon>
        <taxon>Strongyloidea</taxon>
        <taxon>Metastrongylidae</taxon>
        <taxon>Angiostrongylus</taxon>
    </lineage>
</organism>
<evidence type="ECO:0000313" key="13">
    <source>
        <dbReference type="WBParaSite" id="ACOC_0000855501-mRNA-1"/>
    </source>
</evidence>
<dbReference type="PANTHER" id="PTHR22760:SF4">
    <property type="entry name" value="GPI MANNOSYLTRANSFERASE 3"/>
    <property type="match status" value="1"/>
</dbReference>
<feature type="transmembrane region" description="Helical" evidence="9">
    <location>
        <begin position="262"/>
        <end position="281"/>
    </location>
</feature>
<comment type="subcellular location">
    <subcellularLocation>
        <location evidence="1 9">Endoplasmic reticulum membrane</location>
        <topology evidence="1 9">Multi-pass membrane protein</topology>
    </subcellularLocation>
</comment>
<evidence type="ECO:0000256" key="1">
    <source>
        <dbReference type="ARBA" id="ARBA00004477"/>
    </source>
</evidence>
<keyword evidence="6 9" id="KW-0256">Endoplasmic reticulum</keyword>
<dbReference type="AlphaFoldDB" id="A0A0R3PSE8"/>
<dbReference type="InterPro" id="IPR005874">
    <property type="entry name" value="SUI1_euk"/>
</dbReference>
<sequence>MASITNLNKPKDAFEQLEDEHGARQGFCHIRIQQRTGRKTITTVQGVGTEYDLKRIVSENPMRCFRIWLLLLIFRLLGVLLVQSWFVPDETYQSCEVAHRAVFGTGHLTWEWSYALRSPFHPAVIAVLFKVIQHFKLDSQTVIVNAPRVLHAFLFALGDISFYKLSRTLLPSPNSAFYSAVTYISAWFVFYCAPRTLSNCLETVLTLIALLWYPFGNRHLNATVWPYMSIGMMTIAIRPTAALLWIVLGFSHLLRHPNPLRLLFLTVLPATLPVLVLSTVVDSLCYARPTSTLWNFLSFNVLQGGSAKFGVHPWYWYITEGLTAVLTIQLIPIVIGVFIPFRPTLLPLLAATFYVAFHSFLPHKEHRFLLPVIPLLCLYAGSFFTSRRVMFRRVIFFIMLMANAALALYFGVRHQIGPYNAADSVLSMARKVGNASMAALMPCYSMPGHSYFHNDVSVIRMLDCTPNVGNGESNDESDKFHDDPEMWLDQHLDEVFLNSYIVMYEKTYLRMVNTFIRLHYSVCDRVFHSDFLVSERQDHYIVILYVIFKPSNHRPAPVLCLIIKCVKYLLVFEKYSCNGTIVEHPEYGEVMQLSGDQRQQIKDFLVNVGIVKEENCKVHGF</sequence>
<comment type="similarity">
    <text evidence="9">Belongs to the glycosyltransferase 22 family.</text>
</comment>
<evidence type="ECO:0000256" key="9">
    <source>
        <dbReference type="RuleBase" id="RU363075"/>
    </source>
</evidence>
<dbReference type="PANTHER" id="PTHR22760">
    <property type="entry name" value="GLYCOSYLTRANSFERASE"/>
    <property type="match status" value="1"/>
</dbReference>
<reference evidence="13" key="1">
    <citation type="submission" date="2017-02" db="UniProtKB">
        <authorList>
            <consortium name="WormBaseParasite"/>
        </authorList>
    </citation>
    <scope>IDENTIFICATION</scope>
</reference>
<dbReference type="GO" id="GO:0000026">
    <property type="term" value="F:alpha-1,2-mannosyltransferase activity"/>
    <property type="evidence" value="ECO:0007669"/>
    <property type="project" value="TreeGrafter"/>
</dbReference>
<dbReference type="SUPFAM" id="SSF55159">
    <property type="entry name" value="eIF1-like"/>
    <property type="match status" value="2"/>
</dbReference>
<dbReference type="CDD" id="cd11566">
    <property type="entry name" value="eIF1_SUI1"/>
    <property type="match status" value="1"/>
</dbReference>
<feature type="transmembrane region" description="Helical" evidence="9">
    <location>
        <begin position="394"/>
        <end position="412"/>
    </location>
</feature>
<feature type="domain" description="SUI1" evidence="10">
    <location>
        <begin position="28"/>
        <end position="64"/>
    </location>
</feature>
<dbReference type="PROSITE" id="PS50296">
    <property type="entry name" value="SUI1"/>
    <property type="match status" value="2"/>
</dbReference>
<keyword evidence="7 9" id="KW-1133">Transmembrane helix</keyword>
<evidence type="ECO:0000259" key="10">
    <source>
        <dbReference type="PROSITE" id="PS50296"/>
    </source>
</evidence>
<keyword evidence="4" id="KW-0808">Transferase</keyword>
<gene>
    <name evidence="11" type="ORF">ACOC_LOCUS8556</name>
</gene>
<dbReference type="EMBL" id="UYYA01004171">
    <property type="protein sequence ID" value="VDM60141.1"/>
    <property type="molecule type" value="Genomic_DNA"/>
</dbReference>
<feature type="transmembrane region" description="Helical" evidence="9">
    <location>
        <begin position="345"/>
        <end position="362"/>
    </location>
</feature>
<evidence type="ECO:0000256" key="8">
    <source>
        <dbReference type="ARBA" id="ARBA00023136"/>
    </source>
</evidence>
<proteinExistence type="inferred from homology"/>
<evidence type="ECO:0000256" key="3">
    <source>
        <dbReference type="ARBA" id="ARBA00022676"/>
    </source>
</evidence>
<reference evidence="11 12" key="2">
    <citation type="submission" date="2018-11" db="EMBL/GenBank/DDBJ databases">
        <authorList>
            <consortium name="Pathogen Informatics"/>
        </authorList>
    </citation>
    <scope>NUCLEOTIDE SEQUENCE [LARGE SCALE GENOMIC DNA]</scope>
    <source>
        <strain evidence="11 12">Costa Rica</strain>
    </source>
</reference>
<dbReference type="GO" id="GO:0006506">
    <property type="term" value="P:GPI anchor biosynthetic process"/>
    <property type="evidence" value="ECO:0007669"/>
    <property type="project" value="TreeGrafter"/>
</dbReference>
<dbReference type="EC" id="2.4.1.-" evidence="9"/>
<feature type="transmembrane region" description="Helical" evidence="9">
    <location>
        <begin position="64"/>
        <end position="86"/>
    </location>
</feature>
<keyword evidence="8 9" id="KW-0472">Membrane</keyword>
<dbReference type="GO" id="GO:0005789">
    <property type="term" value="C:endoplasmic reticulum membrane"/>
    <property type="evidence" value="ECO:0007669"/>
    <property type="project" value="UniProtKB-SubCell"/>
</dbReference>
<dbReference type="OMA" id="HHMVFNN"/>
<dbReference type="Pfam" id="PF03901">
    <property type="entry name" value="Glyco_transf_22"/>
    <property type="match status" value="1"/>
</dbReference>
<dbReference type="InterPro" id="IPR005599">
    <property type="entry name" value="GPI_mannosylTrfase"/>
</dbReference>
<feature type="transmembrane region" description="Helical" evidence="9">
    <location>
        <begin position="227"/>
        <end position="250"/>
    </location>
</feature>
<dbReference type="InterPro" id="IPR001950">
    <property type="entry name" value="SUI1"/>
</dbReference>
<dbReference type="OrthoDB" id="10248435at2759"/>
<evidence type="ECO:0000256" key="5">
    <source>
        <dbReference type="ARBA" id="ARBA00022692"/>
    </source>
</evidence>
<feature type="transmembrane region" description="Helical" evidence="9">
    <location>
        <begin position="200"/>
        <end position="215"/>
    </location>
</feature>
<evidence type="ECO:0000313" key="11">
    <source>
        <dbReference type="EMBL" id="VDM60141.1"/>
    </source>
</evidence>
<dbReference type="WBParaSite" id="ACOC_0000855501-mRNA-1">
    <property type="protein sequence ID" value="ACOC_0000855501-mRNA-1"/>
    <property type="gene ID" value="ACOC_0000855501"/>
</dbReference>
<feature type="transmembrane region" description="Helical" evidence="9">
    <location>
        <begin position="368"/>
        <end position="385"/>
    </location>
</feature>
<feature type="transmembrane region" description="Helical" evidence="9">
    <location>
        <begin position="314"/>
        <end position="338"/>
    </location>
</feature>
<dbReference type="GO" id="GO:0003743">
    <property type="term" value="F:translation initiation factor activity"/>
    <property type="evidence" value="ECO:0007669"/>
    <property type="project" value="InterPro"/>
</dbReference>
<dbReference type="Proteomes" id="UP000267027">
    <property type="component" value="Unassembled WGS sequence"/>
</dbReference>
<evidence type="ECO:0000256" key="6">
    <source>
        <dbReference type="ARBA" id="ARBA00022824"/>
    </source>
</evidence>
<evidence type="ECO:0000256" key="7">
    <source>
        <dbReference type="ARBA" id="ARBA00022989"/>
    </source>
</evidence>
<keyword evidence="3 9" id="KW-0328">Glycosyltransferase</keyword>
<keyword evidence="12" id="KW-1185">Reference proteome</keyword>
<dbReference type="Gene3D" id="3.30.780.10">
    <property type="entry name" value="SUI1-like domain"/>
    <property type="match status" value="2"/>
</dbReference>
<protein>
    <recommendedName>
        <fullName evidence="9">Mannosyltransferase</fullName>
        <ecNumber evidence="9">2.4.1.-</ecNumber>
    </recommendedName>
</protein>
<dbReference type="STRING" id="334426.A0A0R3PSE8"/>
<name>A0A0R3PSE8_ANGCS</name>
<dbReference type="Pfam" id="PF01253">
    <property type="entry name" value="SUI1"/>
    <property type="match status" value="2"/>
</dbReference>
<dbReference type="InterPro" id="IPR036877">
    <property type="entry name" value="SUI1_dom_sf"/>
</dbReference>
<keyword evidence="5 9" id="KW-0812">Transmembrane</keyword>